<reference evidence="2 3" key="1">
    <citation type="submission" date="2025-05" db="UniProtKB">
        <authorList>
            <consortium name="RefSeq"/>
        </authorList>
    </citation>
    <scope>IDENTIFICATION</scope>
    <source>
        <tissue evidence="2 3">Leaf</tissue>
    </source>
</reference>
<protein>
    <submittedName>
        <fullName evidence="2 3">Uncharacterized protein LOC115750849 isoform X1</fullName>
    </submittedName>
</protein>
<dbReference type="KEGG" id="rarg:115750849"/>
<proteinExistence type="predicted"/>
<accession>A0A8B8QDQ0</accession>
<sequence length="376" mass="44215">MQDLEDRLDLAELELDDPFEIAISQDARKVVTPGFHENHLSGRGLPKILARVIFSPGDDLRLNIAAEVPLGDTGIMTSSQPIRYMKNLMLMLVTWGERKWVSKGMHEYQRKDEQLLSLEFCDYCMCITSEVREFSDSPSLETSPRFPQLSIAVLISLFEPGRSDQIGCRVETLEILTQFSSQILRSTNLLLRIPWSSKKLPDYIGMLNSWHQEATQVQGPGSRRSFRNCTSRRLRKTRWGRLRAMGQRNLTWLCLHNYLDKRLLMYAVGVCFHCCILSPFMKTKPHYDYMFEEARSLLGRAPDVKQKTRLAWEFARAMKWFGEVIYREIPEEDFCQFWEDMYIPFLHWCRRNRRRGHHHHDGHSCRTWDAGFWKLT</sequence>
<name>A0A8B8QDQ0_9MYRT</name>
<dbReference type="AlphaFoldDB" id="A0A8B8QDQ0"/>
<evidence type="ECO:0000313" key="3">
    <source>
        <dbReference type="RefSeq" id="XP_048137842.1"/>
    </source>
</evidence>
<dbReference type="RefSeq" id="XP_030544302.2">
    <property type="nucleotide sequence ID" value="XM_030688442.2"/>
</dbReference>
<gene>
    <name evidence="2 3" type="primary">LOC115750849</name>
</gene>
<dbReference type="RefSeq" id="XP_048137842.1">
    <property type="nucleotide sequence ID" value="XM_048281885.1"/>
</dbReference>
<evidence type="ECO:0000313" key="1">
    <source>
        <dbReference type="Proteomes" id="UP000827889"/>
    </source>
</evidence>
<keyword evidence="1" id="KW-1185">Reference proteome</keyword>
<evidence type="ECO:0000313" key="2">
    <source>
        <dbReference type="RefSeq" id="XP_030544302.2"/>
    </source>
</evidence>
<dbReference type="GeneID" id="115750849"/>
<dbReference type="Proteomes" id="UP000827889">
    <property type="component" value="Chromosome 7"/>
</dbReference>
<organism evidence="1 2">
    <name type="scientific">Rhodamnia argentea</name>
    <dbReference type="NCBI Taxonomy" id="178133"/>
    <lineage>
        <taxon>Eukaryota</taxon>
        <taxon>Viridiplantae</taxon>
        <taxon>Streptophyta</taxon>
        <taxon>Embryophyta</taxon>
        <taxon>Tracheophyta</taxon>
        <taxon>Spermatophyta</taxon>
        <taxon>Magnoliopsida</taxon>
        <taxon>eudicotyledons</taxon>
        <taxon>Gunneridae</taxon>
        <taxon>Pentapetalae</taxon>
        <taxon>rosids</taxon>
        <taxon>malvids</taxon>
        <taxon>Myrtales</taxon>
        <taxon>Myrtaceae</taxon>
        <taxon>Myrtoideae</taxon>
        <taxon>Myrteae</taxon>
        <taxon>Australasian group</taxon>
        <taxon>Rhodamnia</taxon>
    </lineage>
</organism>